<comment type="caution">
    <text evidence="1">The sequence shown here is derived from an EMBL/GenBank/DDBJ whole genome shotgun (WGS) entry which is preliminary data.</text>
</comment>
<evidence type="ECO:0000313" key="2">
    <source>
        <dbReference type="Proteomes" id="UP000248616"/>
    </source>
</evidence>
<protein>
    <submittedName>
        <fullName evidence="1">Uncharacterized protein</fullName>
    </submittedName>
</protein>
<organism evidence="1 2">
    <name type="scientific">Mesorhizobium kowhaii</name>
    <dbReference type="NCBI Taxonomy" id="1300272"/>
    <lineage>
        <taxon>Bacteria</taxon>
        <taxon>Pseudomonadati</taxon>
        <taxon>Pseudomonadota</taxon>
        <taxon>Alphaproteobacteria</taxon>
        <taxon>Hyphomicrobiales</taxon>
        <taxon>Phyllobacteriaceae</taxon>
        <taxon>Mesorhizobium</taxon>
    </lineage>
</organism>
<gene>
    <name evidence="1" type="ORF">B5V02_07420</name>
</gene>
<dbReference type="SUPFAM" id="SSF50998">
    <property type="entry name" value="Quinoprotein alcohol dehydrogenase-like"/>
    <property type="match status" value="1"/>
</dbReference>
<proteinExistence type="predicted"/>
<dbReference type="Proteomes" id="UP000248616">
    <property type="component" value="Unassembled WGS sequence"/>
</dbReference>
<keyword evidence="2" id="KW-1185">Reference proteome</keyword>
<reference evidence="2" key="1">
    <citation type="submission" date="2017-03" db="EMBL/GenBank/DDBJ databases">
        <authorList>
            <person name="Safronova V.I."/>
            <person name="Sazanova A.L."/>
            <person name="Chirak E.R."/>
        </authorList>
    </citation>
    <scope>NUCLEOTIDE SEQUENCE [LARGE SCALE GENOMIC DNA]</scope>
    <source>
        <strain evidence="2">Ach-343</strain>
    </source>
</reference>
<evidence type="ECO:0000313" key="1">
    <source>
        <dbReference type="EMBL" id="PZV39749.1"/>
    </source>
</evidence>
<dbReference type="AlphaFoldDB" id="A0A2W7D0X2"/>
<dbReference type="EMBL" id="MZXV01000013">
    <property type="protein sequence ID" value="PZV39749.1"/>
    <property type="molecule type" value="Genomic_DNA"/>
</dbReference>
<accession>A0A2W7D0X2</accession>
<name>A0A2W7D0X2_9HYPH</name>
<sequence>MVWFATPGNPGAPTIHLGPPADTVKPVEPVAAASPFTVGKVLGRSIPIVIGTGKVDGLPGIGGSRTVQTPTGYTTEHIGWGPEAGYPPGTTFIGGGFSGYDALIPTFATSQVAVLGYLLAYDPFGEGYKLVRLEINDQVVFDAEHGIGASVNYRFYGGTQTAPDPITVGVMGDKAGAWQGFVMLFLDGYEADSAPSVKAVISNAATDTGASGAIEWTGEVPSGGIDAFPHGSAYDPSEDVIYQILEPTDIPGLSHIYLAVLDVDTLEERYRVPLEGSEPYAVGRDVVDYQLSVPIAMNGTGLVFVQFATLTMPNHMSAIYNAATGHLVASYIDTANMTWLTVQQFGHLWVFIGHNFDAGMGVTGIFDPAKGTFDVDPEGVASSYLIVNGRVTTGFTSFFTATSSFTGDADLYELRFDGDAWTSTLLHSLTGLTGLSADVLWFDPLTGYLVVGYDLTGPIYRWIYVDPETGTVIDTFDTAKMGTNVSFQLPRLHNRLISKPGFVLMLWSDGDPDEPVYEIISLDIQEKALSTFATDVVSPFTDDTRFSYLIADQGKGLWISALGEYVWTVHRQPNTVPGQVSLRWMLTKVMFLGGYSPEELTFEGFGPPDDGGDPDPDPIDPAVGAVWALDFLAGAYAHLGEAVAIADNIDKPDRVGDSGLEIPLEDVDGVVSAIGDFLADLVTMDWTVVIEWEELTTDGATYLLYLEALGDGHSLTIERSTAFANLRVDVNEGSFNTRYVEIDTSHGPGIHKIAVTRTNDFISVSCDGSSVDTLVVSPISMDAMATASFGGDPNVESFNNTFIRKVYLLAPVDDADLPGLSIVVP</sequence>
<dbReference type="InterPro" id="IPR011047">
    <property type="entry name" value="Quinoprotein_ADH-like_sf"/>
</dbReference>